<proteinExistence type="predicted"/>
<dbReference type="AlphaFoldDB" id="A0A382LKZ2"/>
<accession>A0A382LKZ2</accession>
<reference evidence="1" key="1">
    <citation type="submission" date="2018-05" db="EMBL/GenBank/DDBJ databases">
        <authorList>
            <person name="Lanie J.A."/>
            <person name="Ng W.-L."/>
            <person name="Kazmierczak K.M."/>
            <person name="Andrzejewski T.M."/>
            <person name="Davidsen T.M."/>
            <person name="Wayne K.J."/>
            <person name="Tettelin H."/>
            <person name="Glass J.I."/>
            <person name="Rusch D."/>
            <person name="Podicherti R."/>
            <person name="Tsui H.-C.T."/>
            <person name="Winkler M.E."/>
        </authorList>
    </citation>
    <scope>NUCLEOTIDE SEQUENCE</scope>
</reference>
<dbReference type="EMBL" id="UINC01087816">
    <property type="protein sequence ID" value="SVC37504.1"/>
    <property type="molecule type" value="Genomic_DNA"/>
</dbReference>
<name>A0A382LKZ2_9ZZZZ</name>
<evidence type="ECO:0000313" key="1">
    <source>
        <dbReference type="EMBL" id="SVC37504.1"/>
    </source>
</evidence>
<gene>
    <name evidence="1" type="ORF">METZ01_LOCUS290358</name>
</gene>
<protein>
    <submittedName>
        <fullName evidence="1">Uncharacterized protein</fullName>
    </submittedName>
</protein>
<sequence>MLNNIDICNERYIKEGNEGYMVQRKVYVKEIEKIKTMIKKKELELGYYKESNDNNEN</sequence>
<organism evidence="1">
    <name type="scientific">marine metagenome</name>
    <dbReference type="NCBI Taxonomy" id="408172"/>
    <lineage>
        <taxon>unclassified sequences</taxon>
        <taxon>metagenomes</taxon>
        <taxon>ecological metagenomes</taxon>
    </lineage>
</organism>